<feature type="domain" description="Berberine/berberine-like" evidence="2">
    <location>
        <begin position="61"/>
        <end position="94"/>
    </location>
</feature>
<accession>A0ABD5S4Z1</accession>
<name>A0ABD5S4Z1_9EURY</name>
<evidence type="ECO:0000313" key="3">
    <source>
        <dbReference type="EMBL" id="MFC6726645.1"/>
    </source>
</evidence>
<dbReference type="InterPro" id="IPR012951">
    <property type="entry name" value="BBE"/>
</dbReference>
<dbReference type="AlphaFoldDB" id="A0ABD5S4Z1"/>
<feature type="non-terminal residue" evidence="3">
    <location>
        <position position="1"/>
    </location>
</feature>
<evidence type="ECO:0000313" key="4">
    <source>
        <dbReference type="Proteomes" id="UP001596328"/>
    </source>
</evidence>
<dbReference type="Pfam" id="PF08031">
    <property type="entry name" value="BBE"/>
    <property type="match status" value="1"/>
</dbReference>
<proteinExistence type="predicted"/>
<sequence length="111" mass="12609">GDETAFGFRDAEFLMNVAAGWDDPEATEANVDWARRHWEALREHSIDGFYPGFPGFVEGEERARMAYGANYDRLCEVKARYDPENLLRNNLNVEPARPVVGDDRDEPATSD</sequence>
<dbReference type="Gene3D" id="3.40.462.20">
    <property type="match status" value="1"/>
</dbReference>
<evidence type="ECO:0000259" key="2">
    <source>
        <dbReference type="Pfam" id="PF08031"/>
    </source>
</evidence>
<keyword evidence="4" id="KW-1185">Reference proteome</keyword>
<feature type="region of interest" description="Disordered" evidence="1">
    <location>
        <begin position="92"/>
        <end position="111"/>
    </location>
</feature>
<dbReference type="Proteomes" id="UP001596328">
    <property type="component" value="Unassembled WGS sequence"/>
</dbReference>
<comment type="caution">
    <text evidence="3">The sequence shown here is derived from an EMBL/GenBank/DDBJ whole genome shotgun (WGS) entry which is preliminary data.</text>
</comment>
<protein>
    <submittedName>
        <fullName evidence="3">BBE domain-containing protein</fullName>
    </submittedName>
</protein>
<reference evidence="3 4" key="1">
    <citation type="journal article" date="2019" name="Int. J. Syst. Evol. Microbiol.">
        <title>The Global Catalogue of Microorganisms (GCM) 10K type strain sequencing project: providing services to taxonomists for standard genome sequencing and annotation.</title>
        <authorList>
            <consortium name="The Broad Institute Genomics Platform"/>
            <consortium name="The Broad Institute Genome Sequencing Center for Infectious Disease"/>
            <person name="Wu L."/>
            <person name="Ma J."/>
        </authorList>
    </citation>
    <scope>NUCLEOTIDE SEQUENCE [LARGE SCALE GENOMIC DNA]</scope>
    <source>
        <strain evidence="3 4">NBRC 111368</strain>
    </source>
</reference>
<organism evidence="3 4">
    <name type="scientific">Halobium palmae</name>
    <dbReference type="NCBI Taxonomy" id="1776492"/>
    <lineage>
        <taxon>Archaea</taxon>
        <taxon>Methanobacteriati</taxon>
        <taxon>Methanobacteriota</taxon>
        <taxon>Stenosarchaea group</taxon>
        <taxon>Halobacteria</taxon>
        <taxon>Halobacteriales</taxon>
        <taxon>Haloferacaceae</taxon>
        <taxon>Halobium</taxon>
    </lineage>
</organism>
<dbReference type="EMBL" id="JBHSWU010001282">
    <property type="protein sequence ID" value="MFC6726645.1"/>
    <property type="molecule type" value="Genomic_DNA"/>
</dbReference>
<gene>
    <name evidence="3" type="ORF">ACFQE1_20200</name>
</gene>
<dbReference type="InterPro" id="IPR016169">
    <property type="entry name" value="FAD-bd_PCMH_sub2"/>
</dbReference>
<dbReference type="Gene3D" id="3.30.465.10">
    <property type="match status" value="1"/>
</dbReference>
<evidence type="ECO:0000256" key="1">
    <source>
        <dbReference type="SAM" id="MobiDB-lite"/>
    </source>
</evidence>